<dbReference type="RefSeq" id="WP_348387333.1">
    <property type="nucleotide sequence ID" value="NZ_CP134146.1"/>
</dbReference>
<protein>
    <recommendedName>
        <fullName evidence="3">Lipoprotein</fullName>
    </recommendedName>
</protein>
<organism evidence="1 2">
    <name type="scientific">Thalassotalea nanhaiensis</name>
    <dbReference type="NCBI Taxonomy" id="3065648"/>
    <lineage>
        <taxon>Bacteria</taxon>
        <taxon>Pseudomonadati</taxon>
        <taxon>Pseudomonadota</taxon>
        <taxon>Gammaproteobacteria</taxon>
        <taxon>Alteromonadales</taxon>
        <taxon>Colwelliaceae</taxon>
        <taxon>Thalassotalea</taxon>
    </lineage>
</organism>
<proteinExistence type="predicted"/>
<dbReference type="EMBL" id="CP134146">
    <property type="protein sequence ID" value="WNC68176.1"/>
    <property type="molecule type" value="Genomic_DNA"/>
</dbReference>
<gene>
    <name evidence="1" type="ORF">RI845_16820</name>
</gene>
<evidence type="ECO:0000313" key="2">
    <source>
        <dbReference type="Proteomes" id="UP001248581"/>
    </source>
</evidence>
<keyword evidence="2" id="KW-1185">Reference proteome</keyword>
<evidence type="ECO:0008006" key="3">
    <source>
        <dbReference type="Google" id="ProtNLM"/>
    </source>
</evidence>
<accession>A0ABY9TH97</accession>
<name>A0ABY9TH97_9GAMM</name>
<dbReference type="PROSITE" id="PS51257">
    <property type="entry name" value="PROKAR_LIPOPROTEIN"/>
    <property type="match status" value="1"/>
</dbReference>
<sequence>MKHILTILTALFLISCSERTDYSQPHEYIKPLSYGGGYVSLEGNDYQYSGIGVIPKTNRFPINEGKCESYIKNIKKKKVDLSIQGFNYYIRTDHLNDKFVRHAKFVCVQYKGEKKGCREHYQKETQRYIKENKLTGAEAARAILLIDMETYSRCRNEEVIGETEMFHTYGYEDDSYID</sequence>
<reference evidence="2" key="1">
    <citation type="submission" date="2023-09" db="EMBL/GenBank/DDBJ databases">
        <authorList>
            <person name="Li S."/>
            <person name="Li X."/>
            <person name="Zhang C."/>
            <person name="Zhao Z."/>
        </authorList>
    </citation>
    <scope>NUCLEOTIDE SEQUENCE [LARGE SCALE GENOMIC DNA]</scope>
    <source>
        <strain evidence="2">SQ345</strain>
    </source>
</reference>
<evidence type="ECO:0000313" key="1">
    <source>
        <dbReference type="EMBL" id="WNC68176.1"/>
    </source>
</evidence>
<dbReference type="Proteomes" id="UP001248581">
    <property type="component" value="Chromosome"/>
</dbReference>